<sequence>MRTEDRTAPIQPSDRGRVRIPGGRIPWALHELAWRAYAAAGHGDQSAERIAERHGFDWVELVALLRGEYLKEEGIKRAGAELFEGIEGADE</sequence>
<comment type="caution">
    <text evidence="1">The sequence shown here is derived from an EMBL/GenBank/DDBJ whole genome shotgun (WGS) entry which is preliminary data.</text>
</comment>
<name>A0A0F9PHP4_9ZZZZ</name>
<accession>A0A0F9PHP4</accession>
<protein>
    <submittedName>
        <fullName evidence="1">Uncharacterized protein</fullName>
    </submittedName>
</protein>
<gene>
    <name evidence="1" type="ORF">LCGC14_0841460</name>
</gene>
<dbReference type="EMBL" id="LAZR01002465">
    <property type="protein sequence ID" value="KKN29699.1"/>
    <property type="molecule type" value="Genomic_DNA"/>
</dbReference>
<proteinExistence type="predicted"/>
<organism evidence="1">
    <name type="scientific">marine sediment metagenome</name>
    <dbReference type="NCBI Taxonomy" id="412755"/>
    <lineage>
        <taxon>unclassified sequences</taxon>
        <taxon>metagenomes</taxon>
        <taxon>ecological metagenomes</taxon>
    </lineage>
</organism>
<dbReference type="AlphaFoldDB" id="A0A0F9PHP4"/>
<evidence type="ECO:0000313" key="1">
    <source>
        <dbReference type="EMBL" id="KKN29699.1"/>
    </source>
</evidence>
<reference evidence="1" key="1">
    <citation type="journal article" date="2015" name="Nature">
        <title>Complex archaea that bridge the gap between prokaryotes and eukaryotes.</title>
        <authorList>
            <person name="Spang A."/>
            <person name="Saw J.H."/>
            <person name="Jorgensen S.L."/>
            <person name="Zaremba-Niedzwiedzka K."/>
            <person name="Martijn J."/>
            <person name="Lind A.E."/>
            <person name="van Eijk R."/>
            <person name="Schleper C."/>
            <person name="Guy L."/>
            <person name="Ettema T.J."/>
        </authorList>
    </citation>
    <scope>NUCLEOTIDE SEQUENCE</scope>
</reference>